<proteinExistence type="predicted"/>
<keyword evidence="3" id="KW-1185">Reference proteome</keyword>
<reference evidence="3" key="1">
    <citation type="journal article" date="2024" name="IScience">
        <title>Strigolactones Initiate the Formation of Haustorium-like Structures in Castilleja.</title>
        <authorList>
            <person name="Buerger M."/>
            <person name="Peterson D."/>
            <person name="Chory J."/>
        </authorList>
    </citation>
    <scope>NUCLEOTIDE SEQUENCE [LARGE SCALE GENOMIC DNA]</scope>
</reference>
<feature type="compositionally biased region" description="Basic residues" evidence="1">
    <location>
        <begin position="58"/>
        <end position="71"/>
    </location>
</feature>
<name>A0ABD3C9R0_9LAMI</name>
<comment type="caution">
    <text evidence="2">The sequence shown here is derived from an EMBL/GenBank/DDBJ whole genome shotgun (WGS) entry which is preliminary data.</text>
</comment>
<feature type="region of interest" description="Disordered" evidence="1">
    <location>
        <begin position="1"/>
        <end position="25"/>
    </location>
</feature>
<dbReference type="Proteomes" id="UP001632038">
    <property type="component" value="Unassembled WGS sequence"/>
</dbReference>
<feature type="region of interest" description="Disordered" evidence="1">
    <location>
        <begin position="58"/>
        <end position="78"/>
    </location>
</feature>
<feature type="compositionally biased region" description="Polar residues" evidence="1">
    <location>
        <begin position="1"/>
        <end position="21"/>
    </location>
</feature>
<dbReference type="EMBL" id="JAVIJP010000052">
    <property type="protein sequence ID" value="KAL3625472.1"/>
    <property type="molecule type" value="Genomic_DNA"/>
</dbReference>
<organism evidence="2 3">
    <name type="scientific">Castilleja foliolosa</name>
    <dbReference type="NCBI Taxonomy" id="1961234"/>
    <lineage>
        <taxon>Eukaryota</taxon>
        <taxon>Viridiplantae</taxon>
        <taxon>Streptophyta</taxon>
        <taxon>Embryophyta</taxon>
        <taxon>Tracheophyta</taxon>
        <taxon>Spermatophyta</taxon>
        <taxon>Magnoliopsida</taxon>
        <taxon>eudicotyledons</taxon>
        <taxon>Gunneridae</taxon>
        <taxon>Pentapetalae</taxon>
        <taxon>asterids</taxon>
        <taxon>lamiids</taxon>
        <taxon>Lamiales</taxon>
        <taxon>Orobanchaceae</taxon>
        <taxon>Pedicularideae</taxon>
        <taxon>Castillejinae</taxon>
        <taxon>Castilleja</taxon>
    </lineage>
</organism>
<dbReference type="AlphaFoldDB" id="A0ABD3C9R0"/>
<evidence type="ECO:0000313" key="2">
    <source>
        <dbReference type="EMBL" id="KAL3625472.1"/>
    </source>
</evidence>
<evidence type="ECO:0000313" key="3">
    <source>
        <dbReference type="Proteomes" id="UP001632038"/>
    </source>
</evidence>
<evidence type="ECO:0000256" key="1">
    <source>
        <dbReference type="SAM" id="MobiDB-lite"/>
    </source>
</evidence>
<gene>
    <name evidence="2" type="ORF">CASFOL_030926</name>
</gene>
<accession>A0ABD3C9R0</accession>
<protein>
    <submittedName>
        <fullName evidence="2">Uncharacterized protein</fullName>
    </submittedName>
</protein>
<sequence length="78" mass="8637">MATKSPPASTQQQKGDSSAKNSGLRKPVFVKVDALKSWTNGHTLVVKAESANTVFNKKPRNSTFRRPRRLITQKSLNV</sequence>